<proteinExistence type="predicted"/>
<protein>
    <submittedName>
        <fullName evidence="1">Uncharacterized protein</fullName>
    </submittedName>
</protein>
<reference evidence="1" key="1">
    <citation type="journal article" date="2021" name="Proc. Natl. Acad. Sci. U.S.A.">
        <title>A Catalog of Tens of Thousands of Viruses from Human Metagenomes Reveals Hidden Associations with Chronic Diseases.</title>
        <authorList>
            <person name="Tisza M.J."/>
            <person name="Buck C.B."/>
        </authorList>
    </citation>
    <scope>NUCLEOTIDE SEQUENCE</scope>
    <source>
        <strain evidence="1">CtM6i4</strain>
    </source>
</reference>
<evidence type="ECO:0000313" key="1">
    <source>
        <dbReference type="EMBL" id="DAF57623.1"/>
    </source>
</evidence>
<name>A0A8S5T3T0_9CAUD</name>
<accession>A0A8S5T3T0</accession>
<sequence length="124" mass="14396">MDAVEYVKTQFRLCKSKDSCSECPLQDKENCCCIMDTIEYVEKAVQIVEQWAKEHPVKTRQSEFLKVFPKATISNHVLSLCPKFYCVNFLGTDFQECEGINCDKCRCEYWLAEVTNNDVDEVTE</sequence>
<organism evidence="1">
    <name type="scientific">Siphoviridae sp. ctM6i4</name>
    <dbReference type="NCBI Taxonomy" id="2827852"/>
    <lineage>
        <taxon>Viruses</taxon>
        <taxon>Duplodnaviria</taxon>
        <taxon>Heunggongvirae</taxon>
        <taxon>Uroviricota</taxon>
        <taxon>Caudoviricetes</taxon>
    </lineage>
</organism>
<dbReference type="EMBL" id="BK032735">
    <property type="protein sequence ID" value="DAF57623.1"/>
    <property type="molecule type" value="Genomic_DNA"/>
</dbReference>